<dbReference type="AlphaFoldDB" id="A0A382Q0I3"/>
<protein>
    <submittedName>
        <fullName evidence="1">Uncharacterized protein</fullName>
    </submittedName>
</protein>
<dbReference type="EMBL" id="UINC01110404">
    <property type="protein sequence ID" value="SVC77892.1"/>
    <property type="molecule type" value="Genomic_DNA"/>
</dbReference>
<organism evidence="1">
    <name type="scientific">marine metagenome</name>
    <dbReference type="NCBI Taxonomy" id="408172"/>
    <lineage>
        <taxon>unclassified sequences</taxon>
        <taxon>metagenomes</taxon>
        <taxon>ecological metagenomes</taxon>
    </lineage>
</organism>
<accession>A0A382Q0I3</accession>
<sequence length="35" mass="3882">MMKNTQFVVLLALAIVLSLAAIDIRKLGELLELLQ</sequence>
<evidence type="ECO:0000313" key="1">
    <source>
        <dbReference type="EMBL" id="SVC77892.1"/>
    </source>
</evidence>
<name>A0A382Q0I3_9ZZZZ</name>
<gene>
    <name evidence="1" type="ORF">METZ01_LOCUS330746</name>
</gene>
<proteinExistence type="predicted"/>
<reference evidence="1" key="1">
    <citation type="submission" date="2018-05" db="EMBL/GenBank/DDBJ databases">
        <authorList>
            <person name="Lanie J.A."/>
            <person name="Ng W.-L."/>
            <person name="Kazmierczak K.M."/>
            <person name="Andrzejewski T.M."/>
            <person name="Davidsen T.M."/>
            <person name="Wayne K.J."/>
            <person name="Tettelin H."/>
            <person name="Glass J.I."/>
            <person name="Rusch D."/>
            <person name="Podicherti R."/>
            <person name="Tsui H.-C.T."/>
            <person name="Winkler M.E."/>
        </authorList>
    </citation>
    <scope>NUCLEOTIDE SEQUENCE</scope>
</reference>